<evidence type="ECO:0000313" key="3">
    <source>
        <dbReference type="EMBL" id="PIY33348.1"/>
    </source>
</evidence>
<accession>A0A2M7K801</accession>
<dbReference type="Proteomes" id="UP000230646">
    <property type="component" value="Unassembled WGS sequence"/>
</dbReference>
<accession>A0A2M7PRV3</accession>
<reference evidence="4 5" key="2">
    <citation type="submission" date="2017-09" db="EMBL/GenBank/DDBJ databases">
        <title>Depth-based differentiation of microbial function through sediment-hosted aquifers and enrichment of novel symbionts in the deep terrestrial subsurface.</title>
        <authorList>
            <person name="Probst A.J."/>
            <person name="Ladd B."/>
            <person name="Jarett J.K."/>
            <person name="Geller-Mcgrath D.E."/>
            <person name="Sieber C.M."/>
            <person name="Emerson J.B."/>
            <person name="Anantharaman K."/>
            <person name="Thomas B.C."/>
            <person name="Malmstrom R."/>
            <person name="Stieglmeier M."/>
            <person name="Klingl A."/>
            <person name="Woyke T."/>
            <person name="Ryan C.M."/>
            <person name="Banfield J.F."/>
        </authorList>
    </citation>
    <scope>NUCLEOTIDE SEQUENCE [LARGE SCALE GENOMIC DNA]</scope>
    <source>
        <strain evidence="3">CG_4_10_14_3_um_filter_34_13</strain>
    </source>
</reference>
<dbReference type="Proteomes" id="UP000231493">
    <property type="component" value="Unassembled WGS sequence"/>
</dbReference>
<dbReference type="AlphaFoldDB" id="A0A2M7K801"/>
<feature type="domain" description="Homocysteine biosynthesis enzyme sulfur-incorporation" evidence="1">
    <location>
        <begin position="17"/>
        <end position="376"/>
    </location>
</feature>
<reference evidence="2" key="1">
    <citation type="submission" date="2017-09" db="EMBL/GenBank/DDBJ databases">
        <title>Depth-based differentiation of microbial function through sediment-hosted aquifers and enrichment of novel symbionts in the deep terrestrial subsurface.</title>
        <authorList>
            <person name="Probst A.J."/>
            <person name="Ladd B."/>
            <person name="Jarett J.K."/>
            <person name="Geller-Mcgrath D.E."/>
            <person name="Sieber C.M.K."/>
            <person name="Emerson J.B."/>
            <person name="Anantharaman K."/>
            <person name="Thomas B.C."/>
            <person name="Malmstrom R."/>
            <person name="Stieglmeier M."/>
            <person name="Klingl A."/>
            <person name="Woyke T."/>
            <person name="Ryan C.M."/>
            <person name="Banfield J.F."/>
        </authorList>
    </citation>
    <scope>NUCLEOTIDE SEQUENCE</scope>
    <source>
        <strain evidence="2">CG_4_8_14_3_um_filter_34_18</strain>
    </source>
</reference>
<evidence type="ECO:0000259" key="1">
    <source>
        <dbReference type="Pfam" id="PF01837"/>
    </source>
</evidence>
<comment type="caution">
    <text evidence="2">The sequence shown here is derived from an EMBL/GenBank/DDBJ whole genome shotgun (WGS) entry which is preliminary data.</text>
</comment>
<name>A0A2M7K801_9BACT</name>
<proteinExistence type="predicted"/>
<evidence type="ECO:0000313" key="4">
    <source>
        <dbReference type="Proteomes" id="UP000230646"/>
    </source>
</evidence>
<dbReference type="RefSeq" id="WP_406607023.1">
    <property type="nucleotide sequence ID" value="NZ_PFKO01000089.1"/>
</dbReference>
<organism evidence="2 5">
    <name type="scientific">Candidatus Infernicultor aquiphilus</name>
    <dbReference type="NCBI Taxonomy" id="1805029"/>
    <lineage>
        <taxon>Bacteria</taxon>
        <taxon>Pseudomonadati</taxon>
        <taxon>Atribacterota</taxon>
        <taxon>Candidatus Phoenicimicrobiia</taxon>
        <taxon>Candidatus Pheonicimicrobiales</taxon>
        <taxon>Candidatus Phoenicimicrobiaceae</taxon>
        <taxon>Candidatus Infernicultor</taxon>
    </lineage>
</organism>
<protein>
    <recommendedName>
        <fullName evidence="1">Homocysteine biosynthesis enzyme sulfur-incorporation domain-containing protein</fullName>
    </recommendedName>
</protein>
<sequence>MTKTITEINEKISKGDVVVVTAEEIINIVEEKGVEEAAQEIDVVTTGTFGPMCSSGTYINIGHAKPRIKLGGGACYLNDVPAYCGFAAVDIYLGCTQLPDNDPRNRVYPGKFEYGGGHVIEEFVAGKDIKLTATAYGTDCYPRKKLETWINIKDVNEAVLFNPRNVYQNYNVAVNLSNKLIYTYMGALKPGLGNANYCSAGQLSPLLNDPLYITIGLGTKIFLGGGVGYVAWQGTQHNPTAKRKDNDTPCVLAGTLAVIGDLKQMKPEWLRGTSFQGYGTTLTVGVGIPIPILNEEILRYTAIKDKDIYAPIVDYSEAYPQVKPGVLGEVSYEELKSGKIVVQDKEVPTASLSSYSKAVEIAEILKDWIKQGQFLLTEPVASLPGPESGLTFKLLKERPIE</sequence>
<dbReference type="EMBL" id="PFKO01000089">
    <property type="protein sequence ID" value="PIY33348.1"/>
    <property type="molecule type" value="Genomic_DNA"/>
</dbReference>
<evidence type="ECO:0000313" key="5">
    <source>
        <dbReference type="Proteomes" id="UP000231493"/>
    </source>
</evidence>
<dbReference type="EMBL" id="PFIP01000090">
    <property type="protein sequence ID" value="PIX34256.1"/>
    <property type="molecule type" value="Genomic_DNA"/>
</dbReference>
<gene>
    <name evidence="3" type="ORF">COZ07_02495</name>
    <name evidence="2" type="ORF">COZ58_04625</name>
</gene>
<dbReference type="Pfam" id="PF01837">
    <property type="entry name" value="HcyBio"/>
    <property type="match status" value="1"/>
</dbReference>
<evidence type="ECO:0000313" key="2">
    <source>
        <dbReference type="EMBL" id="PIX34256.1"/>
    </source>
</evidence>
<dbReference type="InterPro" id="IPR002708">
    <property type="entry name" value="HcyBio"/>
</dbReference>